<organism evidence="2 3">
    <name type="scientific">Gossypium lobatum</name>
    <dbReference type="NCBI Taxonomy" id="34289"/>
    <lineage>
        <taxon>Eukaryota</taxon>
        <taxon>Viridiplantae</taxon>
        <taxon>Streptophyta</taxon>
        <taxon>Embryophyta</taxon>
        <taxon>Tracheophyta</taxon>
        <taxon>Spermatophyta</taxon>
        <taxon>Magnoliopsida</taxon>
        <taxon>eudicotyledons</taxon>
        <taxon>Gunneridae</taxon>
        <taxon>Pentapetalae</taxon>
        <taxon>rosids</taxon>
        <taxon>malvids</taxon>
        <taxon>Malvales</taxon>
        <taxon>Malvaceae</taxon>
        <taxon>Malvoideae</taxon>
        <taxon>Gossypium</taxon>
    </lineage>
</organism>
<dbReference type="EMBL" id="JABEZX010000009">
    <property type="protein sequence ID" value="MBA0564505.1"/>
    <property type="molecule type" value="Genomic_DNA"/>
</dbReference>
<protein>
    <submittedName>
        <fullName evidence="2">Uncharacterized protein</fullName>
    </submittedName>
</protein>
<accession>A0A7J8MIF1</accession>
<evidence type="ECO:0000256" key="1">
    <source>
        <dbReference type="SAM" id="MobiDB-lite"/>
    </source>
</evidence>
<keyword evidence="3" id="KW-1185">Reference proteome</keyword>
<dbReference type="AlphaFoldDB" id="A0A7J8MIF1"/>
<sequence>MRKPILALKLATSLNYMTWFRHHGKPYPLSEDERIRQHCHRRPIRPLMNPRSGVHASMESSSTPTPHMAPVVAPPSSQY</sequence>
<feature type="non-terminal residue" evidence="2">
    <location>
        <position position="79"/>
    </location>
</feature>
<comment type="caution">
    <text evidence="2">The sequence shown here is derived from an EMBL/GenBank/DDBJ whole genome shotgun (WGS) entry which is preliminary data.</text>
</comment>
<dbReference type="Proteomes" id="UP000593572">
    <property type="component" value="Unassembled WGS sequence"/>
</dbReference>
<evidence type="ECO:0000313" key="2">
    <source>
        <dbReference type="EMBL" id="MBA0564505.1"/>
    </source>
</evidence>
<name>A0A7J8MIF1_9ROSI</name>
<evidence type="ECO:0000313" key="3">
    <source>
        <dbReference type="Proteomes" id="UP000593572"/>
    </source>
</evidence>
<proteinExistence type="predicted"/>
<feature type="region of interest" description="Disordered" evidence="1">
    <location>
        <begin position="42"/>
        <end position="79"/>
    </location>
</feature>
<gene>
    <name evidence="2" type="ORF">Golob_009443</name>
</gene>
<reference evidence="2 3" key="1">
    <citation type="journal article" date="2019" name="Genome Biol. Evol.">
        <title>Insights into the evolution of the New World diploid cottons (Gossypium, subgenus Houzingenia) based on genome sequencing.</title>
        <authorList>
            <person name="Grover C.E."/>
            <person name="Arick M.A. 2nd"/>
            <person name="Thrash A."/>
            <person name="Conover J.L."/>
            <person name="Sanders W.S."/>
            <person name="Peterson D.G."/>
            <person name="Frelichowski J.E."/>
            <person name="Scheffler J.A."/>
            <person name="Scheffler B.E."/>
            <person name="Wendel J.F."/>
        </authorList>
    </citation>
    <scope>NUCLEOTIDE SEQUENCE [LARGE SCALE GENOMIC DNA]</scope>
    <source>
        <strain evidence="2">157</strain>
        <tissue evidence="2">Leaf</tissue>
    </source>
</reference>